<organism evidence="1">
    <name type="scientific">Methylobacterium bullatum</name>
    <dbReference type="NCBI Taxonomy" id="570505"/>
    <lineage>
        <taxon>Bacteria</taxon>
        <taxon>Pseudomonadati</taxon>
        <taxon>Pseudomonadota</taxon>
        <taxon>Alphaproteobacteria</taxon>
        <taxon>Hyphomicrobiales</taxon>
        <taxon>Methylobacteriaceae</taxon>
        <taxon>Methylobacterium</taxon>
    </lineage>
</organism>
<reference evidence="1" key="1">
    <citation type="submission" date="2019-12" db="EMBL/GenBank/DDBJ databases">
        <authorList>
            <person name="Cremers G."/>
        </authorList>
    </citation>
    <scope>NUCLEOTIDE SEQUENCE</scope>
    <source>
        <strain evidence="1">Mbul2</strain>
        <plasmid evidence="1">1</plasmid>
    </source>
</reference>
<gene>
    <name evidence="1" type="ORF">MBLL_00380</name>
</gene>
<proteinExistence type="predicted"/>
<sequence>MQTVFPREAIEKANSATAKFQLSQDTNPDRAVADYINEIQPVLTELGPKADGYIREVRGAIKMKLHVTAMPEAILPDKLTDPLNRKAVAFLQALLDAFPNDGTAKAA</sequence>
<name>A0A679JHJ1_9HYPH</name>
<evidence type="ECO:0000313" key="1">
    <source>
        <dbReference type="EMBL" id="CAA2136873.1"/>
    </source>
</evidence>
<dbReference type="AlphaFoldDB" id="A0A679JHJ1"/>
<geneLocation type="plasmid" evidence="1">
    <name>1</name>
</geneLocation>
<keyword evidence="1" id="KW-0614">Plasmid</keyword>
<protein>
    <submittedName>
        <fullName evidence="1">Uncharacterized protein</fullName>
    </submittedName>
</protein>
<accession>A0A679JHJ1</accession>
<dbReference type="RefSeq" id="WP_339158952.1">
    <property type="nucleotide sequence ID" value="NZ_LR743510.1"/>
</dbReference>
<dbReference type="EMBL" id="LR743510">
    <property type="protein sequence ID" value="CAA2136873.1"/>
    <property type="molecule type" value="Genomic_DNA"/>
</dbReference>